<evidence type="ECO:0000313" key="3">
    <source>
        <dbReference type="EMBL" id="SFR75959.1"/>
    </source>
</evidence>
<keyword evidence="1" id="KW-0732">Signal</keyword>
<proteinExistence type="predicted"/>
<name>A0A1I6JAE8_9FIRM</name>
<dbReference type="RefSeq" id="WP_092560077.1">
    <property type="nucleotide sequence ID" value="NZ_FOYZ01000005.1"/>
</dbReference>
<dbReference type="PROSITE" id="PS51257">
    <property type="entry name" value="PROKAR_LIPOPROTEIN"/>
    <property type="match status" value="1"/>
</dbReference>
<dbReference type="Gene3D" id="3.30.479.30">
    <property type="entry name" value="Band 7 domain"/>
    <property type="match status" value="1"/>
</dbReference>
<dbReference type="EMBL" id="FOYZ01000005">
    <property type="protein sequence ID" value="SFR75959.1"/>
    <property type="molecule type" value="Genomic_DNA"/>
</dbReference>
<organism evidence="3 4">
    <name type="scientific">Anaeromicropila populeti</name>
    <dbReference type="NCBI Taxonomy" id="37658"/>
    <lineage>
        <taxon>Bacteria</taxon>
        <taxon>Bacillati</taxon>
        <taxon>Bacillota</taxon>
        <taxon>Clostridia</taxon>
        <taxon>Lachnospirales</taxon>
        <taxon>Lachnospiraceae</taxon>
        <taxon>Anaeromicropila</taxon>
    </lineage>
</organism>
<dbReference type="OrthoDB" id="9812991at2"/>
<accession>A0A1I6JAE8</accession>
<evidence type="ECO:0000259" key="2">
    <source>
        <dbReference type="Pfam" id="PF01145"/>
    </source>
</evidence>
<dbReference type="AlphaFoldDB" id="A0A1I6JAE8"/>
<gene>
    <name evidence="3" type="ORF">SAMN05661086_01507</name>
</gene>
<feature type="chain" id="PRO_5011510723" evidence="1">
    <location>
        <begin position="22"/>
        <end position="317"/>
    </location>
</feature>
<dbReference type="InterPro" id="IPR001107">
    <property type="entry name" value="Band_7"/>
</dbReference>
<protein>
    <submittedName>
        <fullName evidence="3">SPFH domain / Band 7 family protein</fullName>
    </submittedName>
</protein>
<feature type="signal peptide" evidence="1">
    <location>
        <begin position="1"/>
        <end position="21"/>
    </location>
</feature>
<keyword evidence="4" id="KW-1185">Reference proteome</keyword>
<evidence type="ECO:0000256" key="1">
    <source>
        <dbReference type="SAM" id="SignalP"/>
    </source>
</evidence>
<reference evidence="3 4" key="1">
    <citation type="submission" date="2016-10" db="EMBL/GenBank/DDBJ databases">
        <authorList>
            <person name="de Groot N.N."/>
        </authorList>
    </citation>
    <scope>NUCLEOTIDE SEQUENCE [LARGE SCALE GENOMIC DNA]</scope>
    <source>
        <strain evidence="3 4">743A</strain>
    </source>
</reference>
<feature type="domain" description="Band 7" evidence="2">
    <location>
        <begin position="93"/>
        <end position="251"/>
    </location>
</feature>
<dbReference type="InterPro" id="IPR036013">
    <property type="entry name" value="Band_7/SPFH_dom_sf"/>
</dbReference>
<dbReference type="Pfam" id="PF01145">
    <property type="entry name" value="Band_7"/>
    <property type="match status" value="1"/>
</dbReference>
<sequence length="317" mass="35469">MKRVKILLFVATLVVMAGSMASCKPYDKPEFVEITASQTAFLIPLVGDTSDQAVFESEELLEKTKVATKRVRIPHEWVKKGRMPSSGEYMPTETIIIVERKPETREWTSEKDKGTSAVNQAIYAESKESIGFSVGMNCTAQIDEKNATKFLYRYNNKTLSDIMDTEIRARVESDFVEQCAKYTLNEILQNKEIIMNYVRDDVTSYFSERGITINNLGMKEGLTYEDETIQQAINDKFSSEQKIVTQKNNNKVILSKAQAEADAKILAAEADAKSNKLLSASITQELIDMKLAEARLANGWVTVDGAGTTIVDAKDNK</sequence>
<dbReference type="Proteomes" id="UP000199659">
    <property type="component" value="Unassembled WGS sequence"/>
</dbReference>
<evidence type="ECO:0000313" key="4">
    <source>
        <dbReference type="Proteomes" id="UP000199659"/>
    </source>
</evidence>
<dbReference type="STRING" id="37658.SAMN05661086_01507"/>
<dbReference type="SUPFAM" id="SSF117892">
    <property type="entry name" value="Band 7/SPFH domain"/>
    <property type="match status" value="1"/>
</dbReference>